<accession>A0A8D4VNI0</accession>
<dbReference type="CDD" id="cd02517">
    <property type="entry name" value="CMP-KDO-Synthetase"/>
    <property type="match status" value="1"/>
</dbReference>
<dbReference type="UniPathway" id="UPA00358">
    <property type="reaction ID" value="UER00476"/>
</dbReference>
<dbReference type="GO" id="GO:0033468">
    <property type="term" value="P:CMP-keto-3-deoxy-D-manno-octulosonic acid biosynthetic process"/>
    <property type="evidence" value="ECO:0007669"/>
    <property type="project" value="UniProtKB-UniRule"/>
</dbReference>
<gene>
    <name evidence="5 6" type="primary">kdsB</name>
    <name evidence="6" type="ORF">MoryE10_10850</name>
</gene>
<keyword evidence="4 5" id="KW-0448">Lipopolysaccharide biosynthesis</keyword>
<evidence type="ECO:0000313" key="7">
    <source>
        <dbReference type="Proteomes" id="UP000824988"/>
    </source>
</evidence>
<dbReference type="AlphaFoldDB" id="A0A8D4VNI0"/>
<comment type="similarity">
    <text evidence="5">Belongs to the KdsB family.</text>
</comment>
<dbReference type="Proteomes" id="UP000824988">
    <property type="component" value="Chromosome"/>
</dbReference>
<evidence type="ECO:0000256" key="5">
    <source>
        <dbReference type="HAMAP-Rule" id="MF_00057"/>
    </source>
</evidence>
<dbReference type="GO" id="GO:0008690">
    <property type="term" value="F:3-deoxy-manno-octulosonate cytidylyltransferase activity"/>
    <property type="evidence" value="ECO:0007669"/>
    <property type="project" value="UniProtKB-UniRule"/>
</dbReference>
<comment type="function">
    <text evidence="5">Activates KDO (a required 8-carbon sugar) for incorporation into bacterial lipopolysaccharide in Gram-negative bacteria.</text>
</comment>
<evidence type="ECO:0000313" key="6">
    <source>
        <dbReference type="EMBL" id="BBL70479.1"/>
    </source>
</evidence>
<dbReference type="PANTHER" id="PTHR42866">
    <property type="entry name" value="3-DEOXY-MANNO-OCTULOSONATE CYTIDYLYLTRANSFERASE"/>
    <property type="match status" value="1"/>
</dbReference>
<evidence type="ECO:0000256" key="1">
    <source>
        <dbReference type="ARBA" id="ARBA00004370"/>
    </source>
</evidence>
<dbReference type="InterPro" id="IPR003329">
    <property type="entry name" value="Cytidylyl_trans"/>
</dbReference>
<dbReference type="Pfam" id="PF02348">
    <property type="entry name" value="CTP_transf_3"/>
    <property type="match status" value="1"/>
</dbReference>
<evidence type="ECO:0000256" key="2">
    <source>
        <dbReference type="ARBA" id="ARBA00022679"/>
    </source>
</evidence>
<keyword evidence="2 5" id="KW-0808">Transferase</keyword>
<dbReference type="InterPro" id="IPR004528">
    <property type="entry name" value="KdsB"/>
</dbReference>
<dbReference type="NCBIfam" id="NF003952">
    <property type="entry name" value="PRK05450.1-5"/>
    <property type="match status" value="1"/>
</dbReference>
<dbReference type="PANTHER" id="PTHR42866:SF2">
    <property type="entry name" value="3-DEOXY-MANNO-OCTULOSONATE CYTIDYLYLTRANSFERASE, MITOCHONDRIAL"/>
    <property type="match status" value="1"/>
</dbReference>
<organism evidence="6 7">
    <name type="scientific">Methylogaea oryzae</name>
    <dbReference type="NCBI Taxonomy" id="1295382"/>
    <lineage>
        <taxon>Bacteria</taxon>
        <taxon>Pseudomonadati</taxon>
        <taxon>Pseudomonadota</taxon>
        <taxon>Gammaproteobacteria</taxon>
        <taxon>Methylococcales</taxon>
        <taxon>Methylococcaceae</taxon>
        <taxon>Methylogaea</taxon>
    </lineage>
</organism>
<dbReference type="RefSeq" id="WP_221048449.1">
    <property type="nucleotide sequence ID" value="NZ_AP019782.1"/>
</dbReference>
<sequence>MSAVPFKIVIPARHGSTRLPGKPLLHLAGEPMIVHVCRRALEAGAEEVIVATDDDRIVESVLGLPVRAMLTSPHHNSGTERIAEVAERCGWPDETVVVNLQGDEPLITPTLMRAAAEDLAAQSKAGIATLCAPIAEAAEAFNPNAVKVVLDKDGYALYFSRAPIPWDRAGFASPAPPAGDGANLTAAMPYYRHIGLYAYTVAFLRRYVAWPASALEGVEALEQLRILWQGEAVHVVPVEKVPEAGVDTAEDLARVEQALRRAP</sequence>
<keyword evidence="5" id="KW-0963">Cytoplasm</keyword>
<dbReference type="NCBIfam" id="TIGR00466">
    <property type="entry name" value="kdsB"/>
    <property type="match status" value="1"/>
</dbReference>
<dbReference type="GO" id="GO:0016020">
    <property type="term" value="C:membrane"/>
    <property type="evidence" value="ECO:0007669"/>
    <property type="project" value="UniProtKB-SubCell"/>
</dbReference>
<keyword evidence="7" id="KW-1185">Reference proteome</keyword>
<dbReference type="GO" id="GO:0005829">
    <property type="term" value="C:cytosol"/>
    <property type="evidence" value="ECO:0007669"/>
    <property type="project" value="TreeGrafter"/>
</dbReference>
<keyword evidence="3 5" id="KW-0548">Nucleotidyltransferase</keyword>
<comment type="catalytic activity">
    <reaction evidence="5">
        <text>3-deoxy-alpha-D-manno-oct-2-ulosonate + CTP = CMP-3-deoxy-beta-D-manno-octulosonate + diphosphate</text>
        <dbReference type="Rhea" id="RHEA:23448"/>
        <dbReference type="ChEBI" id="CHEBI:33019"/>
        <dbReference type="ChEBI" id="CHEBI:37563"/>
        <dbReference type="ChEBI" id="CHEBI:85986"/>
        <dbReference type="ChEBI" id="CHEBI:85987"/>
        <dbReference type="EC" id="2.7.7.38"/>
    </reaction>
</comment>
<reference evidence="6" key="1">
    <citation type="submission" date="2019-06" db="EMBL/GenBank/DDBJ databases">
        <title>Complete genome sequence of Methylogaea oryzae strain JCM16910.</title>
        <authorList>
            <person name="Asakawa S."/>
        </authorList>
    </citation>
    <scope>NUCLEOTIDE SEQUENCE</scope>
    <source>
        <strain evidence="6">E10</strain>
    </source>
</reference>
<comment type="pathway">
    <text evidence="5">Nucleotide-sugar biosynthesis; CMP-3-deoxy-D-manno-octulosonate biosynthesis; CMP-3-deoxy-D-manno-octulosonate from 3-deoxy-D-manno-octulosonate and CTP: step 1/1.</text>
</comment>
<dbReference type="NCBIfam" id="NF009905">
    <property type="entry name" value="PRK13368.1"/>
    <property type="match status" value="1"/>
</dbReference>
<dbReference type="FunFam" id="3.90.550.10:FF:000011">
    <property type="entry name" value="3-deoxy-manno-octulosonate cytidylyltransferase"/>
    <property type="match status" value="1"/>
</dbReference>
<dbReference type="NCBIfam" id="NF003950">
    <property type="entry name" value="PRK05450.1-3"/>
    <property type="match status" value="1"/>
</dbReference>
<evidence type="ECO:0000256" key="4">
    <source>
        <dbReference type="ARBA" id="ARBA00022985"/>
    </source>
</evidence>
<protein>
    <recommendedName>
        <fullName evidence="5">3-deoxy-manno-octulosonate cytidylyltransferase</fullName>
        <ecNumber evidence="5">2.7.7.38</ecNumber>
    </recommendedName>
    <alternativeName>
        <fullName evidence="5">CMP-2-keto-3-deoxyoctulosonic acid synthase</fullName>
        <shortName evidence="5">CKS</shortName>
        <shortName evidence="5">CMP-KDO synthase</shortName>
    </alternativeName>
</protein>
<dbReference type="GO" id="GO:0009103">
    <property type="term" value="P:lipopolysaccharide biosynthetic process"/>
    <property type="evidence" value="ECO:0007669"/>
    <property type="project" value="UniProtKB-UniRule"/>
</dbReference>
<proteinExistence type="inferred from homology"/>
<dbReference type="HAMAP" id="MF_00057">
    <property type="entry name" value="KdsB"/>
    <property type="match status" value="1"/>
</dbReference>
<dbReference type="KEGG" id="moz:MoryE10_10850"/>
<evidence type="ECO:0000256" key="3">
    <source>
        <dbReference type="ARBA" id="ARBA00022695"/>
    </source>
</evidence>
<dbReference type="EC" id="2.7.7.38" evidence="5"/>
<dbReference type="EMBL" id="AP019782">
    <property type="protein sequence ID" value="BBL70479.1"/>
    <property type="molecule type" value="Genomic_DNA"/>
</dbReference>
<comment type="subcellular location">
    <subcellularLocation>
        <location evidence="5">Cytoplasm</location>
    </subcellularLocation>
    <subcellularLocation>
        <location evidence="1">Membrane</location>
    </subcellularLocation>
</comment>
<name>A0A8D4VNI0_9GAMM</name>